<accession>A0A6M0RBT7</accession>
<dbReference type="AlphaFoldDB" id="A0A6M0RBT7"/>
<feature type="transmembrane region" description="Helical" evidence="1">
    <location>
        <begin position="21"/>
        <end position="42"/>
    </location>
</feature>
<reference evidence="2 3" key="1">
    <citation type="submission" date="2019-04" db="EMBL/GenBank/DDBJ databases">
        <title>Genome sequencing of Clostridium botulinum Groups I-IV and Clostridium butyricum.</title>
        <authorList>
            <person name="Brunt J."/>
            <person name="Van Vliet A.H.M."/>
            <person name="Stringer S.C."/>
            <person name="Carter A.T."/>
            <person name="Peck M.W."/>
        </authorList>
    </citation>
    <scope>NUCLEOTIDE SEQUENCE [LARGE SCALE GENOMIC DNA]</scope>
    <source>
        <strain evidence="2 3">IFR 18/094</strain>
    </source>
</reference>
<keyword evidence="3" id="KW-1185">Reference proteome</keyword>
<gene>
    <name evidence="2" type="ORF">FDF74_11325</name>
</gene>
<evidence type="ECO:0000256" key="1">
    <source>
        <dbReference type="SAM" id="Phobius"/>
    </source>
</evidence>
<feature type="transmembrane region" description="Helical" evidence="1">
    <location>
        <begin position="155"/>
        <end position="177"/>
    </location>
</feature>
<evidence type="ECO:0000313" key="2">
    <source>
        <dbReference type="EMBL" id="NEZ47771.1"/>
    </source>
</evidence>
<dbReference type="RefSeq" id="WP_163249661.1">
    <property type="nucleotide sequence ID" value="NZ_SXDP01000012.1"/>
</dbReference>
<feature type="transmembrane region" description="Helical" evidence="1">
    <location>
        <begin position="213"/>
        <end position="238"/>
    </location>
</feature>
<dbReference type="Pfam" id="PF06161">
    <property type="entry name" value="DUF975"/>
    <property type="match status" value="1"/>
</dbReference>
<keyword evidence="1" id="KW-1133">Transmembrane helix</keyword>
<name>A0A6M0RBT7_9CLOT</name>
<comment type="caution">
    <text evidence="2">The sequence shown here is derived from an EMBL/GenBank/DDBJ whole genome shotgun (WGS) entry which is preliminary data.</text>
</comment>
<protein>
    <submittedName>
        <fullName evidence="2">DUF975 family protein</fullName>
    </submittedName>
</protein>
<sequence length="267" mass="30534">MEDTNVLSNSEIKSKAKKALNGNWIVAVITFIIYNIITNSISIGYNVYKFKNFSAVNENTDLGITITIFIAALILKGPMTYGLRRFFINLVRNENYKIENIFEGFKYFGGTFIINIVLFIYGFLISLAIFIPFIIIIVATSITSFSLHGLATNNMFLTAFVIILVISMYLIITIILLRYSMTYYIYIDNPEIGAMKAIKESVLMMDGNKTKLLLLYLSFILWYILGIFTLGIGFLWIFPYINTSIAIFYDEIKNSKLNDDSKEIEII</sequence>
<dbReference type="Proteomes" id="UP000473885">
    <property type="component" value="Unassembled WGS sequence"/>
</dbReference>
<dbReference type="EMBL" id="SXDP01000012">
    <property type="protein sequence ID" value="NEZ47771.1"/>
    <property type="molecule type" value="Genomic_DNA"/>
</dbReference>
<proteinExistence type="predicted"/>
<dbReference type="PANTHER" id="PTHR40076">
    <property type="entry name" value="MEMBRANE PROTEIN-RELATED"/>
    <property type="match status" value="1"/>
</dbReference>
<feature type="transmembrane region" description="Helical" evidence="1">
    <location>
        <begin position="112"/>
        <end position="143"/>
    </location>
</feature>
<keyword evidence="1" id="KW-0812">Transmembrane</keyword>
<dbReference type="PANTHER" id="PTHR40076:SF1">
    <property type="entry name" value="MEMBRANE PROTEIN"/>
    <property type="match status" value="1"/>
</dbReference>
<evidence type="ECO:0000313" key="3">
    <source>
        <dbReference type="Proteomes" id="UP000473885"/>
    </source>
</evidence>
<dbReference type="InterPro" id="IPR010380">
    <property type="entry name" value="DUF975"/>
</dbReference>
<organism evidence="2 3">
    <name type="scientific">Clostridium niameyense</name>
    <dbReference type="NCBI Taxonomy" id="1622073"/>
    <lineage>
        <taxon>Bacteria</taxon>
        <taxon>Bacillati</taxon>
        <taxon>Bacillota</taxon>
        <taxon>Clostridia</taxon>
        <taxon>Eubacteriales</taxon>
        <taxon>Clostridiaceae</taxon>
        <taxon>Clostridium</taxon>
    </lineage>
</organism>
<keyword evidence="1" id="KW-0472">Membrane</keyword>
<feature type="transmembrane region" description="Helical" evidence="1">
    <location>
        <begin position="62"/>
        <end position="83"/>
    </location>
</feature>